<feature type="region of interest" description="Disordered" evidence="6">
    <location>
        <begin position="1"/>
        <end position="23"/>
    </location>
</feature>
<dbReference type="PROSITE" id="PS50048">
    <property type="entry name" value="ZN2_CY6_FUNGAL_2"/>
    <property type="match status" value="1"/>
</dbReference>
<evidence type="ECO:0000256" key="4">
    <source>
        <dbReference type="ARBA" id="ARBA00023163"/>
    </source>
</evidence>
<dbReference type="Gene3D" id="4.10.240.10">
    <property type="entry name" value="Zn(2)-C6 fungal-type DNA-binding domain"/>
    <property type="match status" value="1"/>
</dbReference>
<proteinExistence type="predicted"/>
<keyword evidence="4" id="KW-0804">Transcription</keyword>
<evidence type="ECO:0000256" key="3">
    <source>
        <dbReference type="ARBA" id="ARBA00023125"/>
    </source>
</evidence>
<dbReference type="GO" id="GO:0000981">
    <property type="term" value="F:DNA-binding transcription factor activity, RNA polymerase II-specific"/>
    <property type="evidence" value="ECO:0007669"/>
    <property type="project" value="InterPro"/>
</dbReference>
<dbReference type="GO" id="GO:0006351">
    <property type="term" value="P:DNA-templated transcription"/>
    <property type="evidence" value="ECO:0007669"/>
    <property type="project" value="InterPro"/>
</dbReference>
<dbReference type="Pfam" id="PF04082">
    <property type="entry name" value="Fungal_trans"/>
    <property type="match status" value="1"/>
</dbReference>
<evidence type="ECO:0000256" key="1">
    <source>
        <dbReference type="ARBA" id="ARBA00022723"/>
    </source>
</evidence>
<feature type="domain" description="Zn(2)-C6 fungal-type" evidence="7">
    <location>
        <begin position="31"/>
        <end position="61"/>
    </location>
</feature>
<evidence type="ECO:0000259" key="7">
    <source>
        <dbReference type="PROSITE" id="PS50048"/>
    </source>
</evidence>
<keyword evidence="9" id="KW-1185">Reference proteome</keyword>
<dbReference type="InterPro" id="IPR052783">
    <property type="entry name" value="Metabolic/Drug-Res_Regulator"/>
</dbReference>
<sequence length="798" mass="88940">MDANNVEPRSRTTRSDDHDEAAGGRTRVSRACTRCRTRKDRCDGLRPRCSSCANAGQLCLYVAGNKKRGLPEGYVRGIEKLWALMLQKISGLDDSVRQVMLENEDELLRIWNHPKYGDNLHTVWKESGILSNLERLLSQVEQRAPVLKRKRNEEDDGSGTETYEQDSRVLTPAFCVKNISELSRDTVSRAPRSSDNPNVDRINQIVSPNLANAPLQLPKSASTLLHHYFSYTHCWFPILHRSLTLRRFYEHTRVYNRRPLENSELACLWAICAYSKQQRAQLSSNNDDSPSVEEMRSAARTFIPSEEGPFTIEHVQALLVIVLLDVGRGKWTSAWILLGFAVRAYLDLTGTRGNVVNDTARAGQQNQWTGTLQGCFVLDSILSMQLMRTPHLRTEYLTGVKFLDEDGIEEWEPWNAVGPENVPSPEPAFARSCFNQLTRLFMVTPGLMNLEGHQSMAINSSRGLHDLAETFPFPVFEIEPRAPHQMLLQICYLALTARFSDPRTRPERLLLFSQALKVFDQAWNSVKCGLPSILVSISKLPYLPSDLSSPFGSISLSEDHRQVLTRLSTVWPGFFPNDKELEVGSNLLSRPTTASIQSLRSQPGASVDSPFHRADFWPNDVPALQIDMSDAPAANADLGPTTVLGLHEIPSLPHTTNPAPRLGSEILDYGLINVDMTEPLPSTNVGRASASQQAPTMGAMTSPSFDGDEIDALFHEMAQLDANEWSMDRTQNFKDFGFSDASTFEAFCNDPDRLMLSNEYMGPGLSQSSNPMSYGARGTFGPDPEEGYGPSDATLGGR</sequence>
<dbReference type="AlphaFoldDB" id="A0A0D2BY54"/>
<dbReference type="SUPFAM" id="SSF57701">
    <property type="entry name" value="Zn2/Cys6 DNA-binding domain"/>
    <property type="match status" value="1"/>
</dbReference>
<protein>
    <recommendedName>
        <fullName evidence="7">Zn(2)-C6 fungal-type domain-containing protein</fullName>
    </recommendedName>
</protein>
<organism evidence="8 9">
    <name type="scientific">Exophiala oligosperma</name>
    <dbReference type="NCBI Taxonomy" id="215243"/>
    <lineage>
        <taxon>Eukaryota</taxon>
        <taxon>Fungi</taxon>
        <taxon>Dikarya</taxon>
        <taxon>Ascomycota</taxon>
        <taxon>Pezizomycotina</taxon>
        <taxon>Eurotiomycetes</taxon>
        <taxon>Chaetothyriomycetidae</taxon>
        <taxon>Chaetothyriales</taxon>
        <taxon>Herpotrichiellaceae</taxon>
        <taxon>Exophiala</taxon>
    </lineage>
</organism>
<evidence type="ECO:0000256" key="6">
    <source>
        <dbReference type="SAM" id="MobiDB-lite"/>
    </source>
</evidence>
<dbReference type="RefSeq" id="XP_016262633.1">
    <property type="nucleotide sequence ID" value="XM_016407029.1"/>
</dbReference>
<feature type="region of interest" description="Disordered" evidence="6">
    <location>
        <begin position="759"/>
        <end position="798"/>
    </location>
</feature>
<dbReference type="PANTHER" id="PTHR47655:SF2">
    <property type="entry name" value="QUINIC ACID UTILIZATION ACTIVATOR"/>
    <property type="match status" value="1"/>
</dbReference>
<dbReference type="PROSITE" id="PS00463">
    <property type="entry name" value="ZN2_CY6_FUNGAL_1"/>
    <property type="match status" value="1"/>
</dbReference>
<dbReference type="Pfam" id="PF00172">
    <property type="entry name" value="Zn_clus"/>
    <property type="match status" value="1"/>
</dbReference>
<evidence type="ECO:0000256" key="5">
    <source>
        <dbReference type="ARBA" id="ARBA00023242"/>
    </source>
</evidence>
<dbReference type="InterPro" id="IPR001138">
    <property type="entry name" value="Zn2Cys6_DnaBD"/>
</dbReference>
<dbReference type="SMART" id="SM00066">
    <property type="entry name" value="GAL4"/>
    <property type="match status" value="1"/>
</dbReference>
<keyword evidence="5" id="KW-0539">Nucleus</keyword>
<gene>
    <name evidence="8" type="ORF">PV06_05972</name>
</gene>
<evidence type="ECO:0000256" key="2">
    <source>
        <dbReference type="ARBA" id="ARBA00023015"/>
    </source>
</evidence>
<evidence type="ECO:0000313" key="9">
    <source>
        <dbReference type="Proteomes" id="UP000053342"/>
    </source>
</evidence>
<keyword evidence="1" id="KW-0479">Metal-binding</keyword>
<dbReference type="Proteomes" id="UP000053342">
    <property type="component" value="Unassembled WGS sequence"/>
</dbReference>
<dbReference type="HOGENOM" id="CLU_007607_1_1_1"/>
<feature type="compositionally biased region" description="Basic and acidic residues" evidence="6">
    <location>
        <begin position="8"/>
        <end position="22"/>
    </location>
</feature>
<dbReference type="GO" id="GO:0045944">
    <property type="term" value="P:positive regulation of transcription by RNA polymerase II"/>
    <property type="evidence" value="ECO:0007669"/>
    <property type="project" value="TreeGrafter"/>
</dbReference>
<dbReference type="GO" id="GO:0008270">
    <property type="term" value="F:zinc ion binding"/>
    <property type="evidence" value="ECO:0007669"/>
    <property type="project" value="InterPro"/>
</dbReference>
<dbReference type="PANTHER" id="PTHR47655">
    <property type="entry name" value="QUINIC ACID UTILIZATION ACTIVATOR"/>
    <property type="match status" value="1"/>
</dbReference>
<dbReference type="InterPro" id="IPR036864">
    <property type="entry name" value="Zn2-C6_fun-type_DNA-bd_sf"/>
</dbReference>
<dbReference type="GO" id="GO:0003677">
    <property type="term" value="F:DNA binding"/>
    <property type="evidence" value="ECO:0007669"/>
    <property type="project" value="UniProtKB-KW"/>
</dbReference>
<keyword evidence="2" id="KW-0805">Transcription regulation</keyword>
<evidence type="ECO:0000313" key="8">
    <source>
        <dbReference type="EMBL" id="KIW42417.1"/>
    </source>
</evidence>
<dbReference type="CDD" id="cd12148">
    <property type="entry name" value="fungal_TF_MHR"/>
    <property type="match status" value="1"/>
</dbReference>
<dbReference type="GeneID" id="27358046"/>
<dbReference type="EMBL" id="KN847336">
    <property type="protein sequence ID" value="KIW42417.1"/>
    <property type="molecule type" value="Genomic_DNA"/>
</dbReference>
<dbReference type="InterPro" id="IPR007219">
    <property type="entry name" value="XnlR_reg_dom"/>
</dbReference>
<reference evidence="8 9" key="1">
    <citation type="submission" date="2015-01" db="EMBL/GenBank/DDBJ databases">
        <title>The Genome Sequence of Exophiala oligosperma CBS72588.</title>
        <authorList>
            <consortium name="The Broad Institute Genomics Platform"/>
            <person name="Cuomo C."/>
            <person name="de Hoog S."/>
            <person name="Gorbushina A."/>
            <person name="Stielow B."/>
            <person name="Teixiera M."/>
            <person name="Abouelleil A."/>
            <person name="Chapman S.B."/>
            <person name="Priest M."/>
            <person name="Young S.K."/>
            <person name="Wortman J."/>
            <person name="Nusbaum C."/>
            <person name="Birren B."/>
        </authorList>
    </citation>
    <scope>NUCLEOTIDE SEQUENCE [LARGE SCALE GENOMIC DNA]</scope>
    <source>
        <strain evidence="8 9">CBS 72588</strain>
    </source>
</reference>
<dbReference type="OrthoDB" id="3364175at2759"/>
<dbReference type="VEuPathDB" id="FungiDB:PV06_05972"/>
<keyword evidence="3" id="KW-0238">DNA-binding</keyword>
<accession>A0A0D2BY54</accession>
<name>A0A0D2BY54_9EURO</name>
<dbReference type="CDD" id="cd00067">
    <property type="entry name" value="GAL4"/>
    <property type="match status" value="1"/>
</dbReference>